<gene>
    <name evidence="2" type="ORF">NCTC10738_03835</name>
</gene>
<evidence type="ECO:0000313" key="3">
    <source>
        <dbReference type="Proteomes" id="UP000254069"/>
    </source>
</evidence>
<dbReference type="Pfam" id="PF11207">
    <property type="entry name" value="DUF2989"/>
    <property type="match status" value="1"/>
</dbReference>
<evidence type="ECO:0000256" key="1">
    <source>
        <dbReference type="SAM" id="MobiDB-lite"/>
    </source>
</evidence>
<dbReference type="InterPro" id="IPR021372">
    <property type="entry name" value="DUF2989"/>
</dbReference>
<dbReference type="RefSeq" id="WP_096141956.1">
    <property type="nucleotide sequence ID" value="NZ_JADZHC010000049.1"/>
</dbReference>
<dbReference type="Proteomes" id="UP000254069">
    <property type="component" value="Unassembled WGS sequence"/>
</dbReference>
<proteinExistence type="predicted"/>
<dbReference type="PROSITE" id="PS51257">
    <property type="entry name" value="PROKAR_LIPOPROTEIN"/>
    <property type="match status" value="1"/>
</dbReference>
<accession>A0A380BTK8</accession>
<reference evidence="2 3" key="1">
    <citation type="submission" date="2018-06" db="EMBL/GenBank/DDBJ databases">
        <authorList>
            <consortium name="Pathogen Informatics"/>
            <person name="Doyle S."/>
        </authorList>
    </citation>
    <scope>NUCLEOTIDE SEQUENCE [LARGE SCALE GENOMIC DNA]</scope>
    <source>
        <strain evidence="2 3">NCTC10738</strain>
    </source>
</reference>
<feature type="compositionally biased region" description="Basic and acidic residues" evidence="1">
    <location>
        <begin position="297"/>
        <end position="315"/>
    </location>
</feature>
<name>A0A380BTK8_9GAMM</name>
<dbReference type="AlphaFoldDB" id="A0A380BTK8"/>
<sequence length="315" mass="34726">MARNLVIITSFVLLAGVSGCDNGGNPATICKNNPELCDDLHKDSWCRREKASLIIQRYQVKTTPDPSGEQVYRLLVNLENYNRCVGLAAGVQHILNPERTNDRARAYGLSAQSLSELQASTKGSNDIYIAFYHWAHLGDDAALKVLLEAEKQQQIDSPEILAGLAGYYLKFDAIKAKQLYLKVLAKSTKENFDPDWLLGLASASRQLQDMEQAYLLSRTNLLLTDNPVDEVQLKAMIGNNSQLSTHLDQQASSLADALKGGDYLESDWPKRLQGNEGKDDGKQAETEPVTKQAADSKPIDSDSKLEKSTEGAKQN</sequence>
<protein>
    <submittedName>
        <fullName evidence="2">Protein of uncharacterized function (DUF2989)</fullName>
    </submittedName>
</protein>
<dbReference type="EMBL" id="UGYO01000002">
    <property type="protein sequence ID" value="SUJ05888.1"/>
    <property type="molecule type" value="Genomic_DNA"/>
</dbReference>
<feature type="compositionally biased region" description="Basic and acidic residues" evidence="1">
    <location>
        <begin position="276"/>
        <end position="285"/>
    </location>
</feature>
<evidence type="ECO:0000313" key="2">
    <source>
        <dbReference type="EMBL" id="SUJ05888.1"/>
    </source>
</evidence>
<feature type="region of interest" description="Disordered" evidence="1">
    <location>
        <begin position="265"/>
        <end position="315"/>
    </location>
</feature>
<organism evidence="2 3">
    <name type="scientific">Shewanella algae</name>
    <dbReference type="NCBI Taxonomy" id="38313"/>
    <lineage>
        <taxon>Bacteria</taxon>
        <taxon>Pseudomonadati</taxon>
        <taxon>Pseudomonadota</taxon>
        <taxon>Gammaproteobacteria</taxon>
        <taxon>Alteromonadales</taxon>
        <taxon>Shewanellaceae</taxon>
        <taxon>Shewanella</taxon>
    </lineage>
</organism>
<keyword evidence="3" id="KW-1185">Reference proteome</keyword>